<dbReference type="Pfam" id="PF00611">
    <property type="entry name" value="FCH"/>
    <property type="match status" value="1"/>
</dbReference>
<evidence type="ECO:0000259" key="1">
    <source>
        <dbReference type="Pfam" id="PF00611"/>
    </source>
</evidence>
<dbReference type="AlphaFoldDB" id="A0A0K2THC4"/>
<gene>
    <name evidence="2" type="primary">Dper\GL20067</name>
</gene>
<feature type="non-terminal residue" evidence="2">
    <location>
        <position position="343"/>
    </location>
</feature>
<evidence type="ECO:0000313" key="2">
    <source>
        <dbReference type="EMBL" id="CDW25270.1"/>
    </source>
</evidence>
<sequence>MYVIYPAGDLVEESYYAVVAQESDINPTADLVIDPIYHDTTDEVNNAFQFVRLPLEFVLPGNSENLSKINSECPGSSGYRGRVNAVIKMSASSGAAAAVAAGAPGGTSPQLALGIGSMTSEITRDTNRLLIRDLIDPTLTEPLKNQQQTTFKLIKTMSDFTHDLSKIHEQHSDDLQNLVEDYRRRNSDFRGDRVTSSNNSLLSLWDSFLQEIEMDSQIHSDIAGIFLRVISRPLLEKTFHMKIQSRKVFNHRESFESVLGKTEEMLIKCHEDYSKSFEYQQEETSPSNNLKLIESHNNYIQQLHASNGMIDQYYKETLPQLLQELDDVYQDVSAVVEEAFAQG</sequence>
<dbReference type="Gene3D" id="1.20.1270.60">
    <property type="entry name" value="Arfaptin homology (AH) domain/BAR domain"/>
    <property type="match status" value="1"/>
</dbReference>
<dbReference type="InterPro" id="IPR027267">
    <property type="entry name" value="AH/BAR_dom_sf"/>
</dbReference>
<proteinExistence type="predicted"/>
<reference evidence="2" key="1">
    <citation type="submission" date="2014-05" db="EMBL/GenBank/DDBJ databases">
        <authorList>
            <person name="Chronopoulou M."/>
        </authorList>
    </citation>
    <scope>NUCLEOTIDE SEQUENCE</scope>
    <source>
        <tissue evidence="2">Whole organism</tissue>
    </source>
</reference>
<dbReference type="SUPFAM" id="SSF103657">
    <property type="entry name" value="BAR/IMD domain-like"/>
    <property type="match status" value="1"/>
</dbReference>
<dbReference type="EMBL" id="HACA01007909">
    <property type="protein sequence ID" value="CDW25270.1"/>
    <property type="molecule type" value="Transcribed_RNA"/>
</dbReference>
<feature type="domain" description="FCH" evidence="1">
    <location>
        <begin position="141"/>
        <end position="220"/>
    </location>
</feature>
<name>A0A0K2THC4_LEPSM</name>
<protein>
    <recommendedName>
        <fullName evidence="1">FCH domain-containing protein</fullName>
    </recommendedName>
</protein>
<dbReference type="InterPro" id="IPR001060">
    <property type="entry name" value="FCH_dom"/>
</dbReference>
<dbReference type="OrthoDB" id="6250593at2759"/>
<organism evidence="2">
    <name type="scientific">Lepeophtheirus salmonis</name>
    <name type="common">Salmon louse</name>
    <name type="synonym">Caligus salmonis</name>
    <dbReference type="NCBI Taxonomy" id="72036"/>
    <lineage>
        <taxon>Eukaryota</taxon>
        <taxon>Metazoa</taxon>
        <taxon>Ecdysozoa</taxon>
        <taxon>Arthropoda</taxon>
        <taxon>Crustacea</taxon>
        <taxon>Multicrustacea</taxon>
        <taxon>Hexanauplia</taxon>
        <taxon>Copepoda</taxon>
        <taxon>Siphonostomatoida</taxon>
        <taxon>Caligidae</taxon>
        <taxon>Lepeophtheirus</taxon>
    </lineage>
</organism>
<accession>A0A0K2THC4</accession>